<dbReference type="EMBL" id="JACBNQ010000010">
    <property type="protein sequence ID" value="NYB74538.1"/>
    <property type="molecule type" value="Genomic_DNA"/>
</dbReference>
<evidence type="ECO:0000256" key="3">
    <source>
        <dbReference type="ARBA" id="ARBA00022679"/>
    </source>
</evidence>
<evidence type="ECO:0000313" key="8">
    <source>
        <dbReference type="Proteomes" id="UP000611629"/>
    </source>
</evidence>
<protein>
    <recommendedName>
        <fullName evidence="1">site-specific DNA-methyltransferase (adenine-specific)</fullName>
        <ecNumber evidence="1">2.1.1.72</ecNumber>
    </recommendedName>
</protein>
<dbReference type="Gene3D" id="3.40.50.150">
    <property type="entry name" value="Vaccinia Virus protein VP39"/>
    <property type="match status" value="1"/>
</dbReference>
<dbReference type="InterPro" id="IPR050953">
    <property type="entry name" value="N4_N6_ade-DNA_methylase"/>
</dbReference>
<dbReference type="GO" id="GO:0009007">
    <property type="term" value="F:site-specific DNA-methyltransferase (adenine-specific) activity"/>
    <property type="evidence" value="ECO:0007669"/>
    <property type="project" value="UniProtKB-EC"/>
</dbReference>
<dbReference type="Pfam" id="PF07669">
    <property type="entry name" value="Eco57I"/>
    <property type="match status" value="1"/>
</dbReference>
<dbReference type="Proteomes" id="UP000611629">
    <property type="component" value="Unassembled WGS sequence"/>
</dbReference>
<dbReference type="EC" id="2.1.1.72" evidence="1"/>
<dbReference type="PROSITE" id="PS00092">
    <property type="entry name" value="N6_MTASE"/>
    <property type="match status" value="1"/>
</dbReference>
<evidence type="ECO:0000256" key="4">
    <source>
        <dbReference type="ARBA" id="ARBA00022691"/>
    </source>
</evidence>
<accession>A0A974BJW6</accession>
<reference evidence="7" key="1">
    <citation type="submission" date="2020-07" db="EMBL/GenBank/DDBJ databases">
        <title>Genomic analysis of a strain of Sedimentibacter Hydroxybenzoicus DSM7310.</title>
        <authorList>
            <person name="Ma S."/>
        </authorList>
    </citation>
    <scope>NUCLEOTIDE SEQUENCE</scope>
    <source>
        <strain evidence="7">DSM 7310</strain>
    </source>
</reference>
<name>A0A974BJW6_SEDHY</name>
<dbReference type="PRINTS" id="PR00507">
    <property type="entry name" value="N12N6MTFRASE"/>
</dbReference>
<comment type="caution">
    <text evidence="7">The sequence shown here is derived from an EMBL/GenBank/DDBJ whole genome shotgun (WGS) entry which is preliminary data.</text>
</comment>
<sequence length="976" mass="113829">MKTIENIIDILGYKYSESLFYRDNIFRDSGIKKHLTSQMYRIITEINPDAVYCADNKPFIVFFDISNNEHKKSLFKKIWNAQIPVVFFNYEDRIEIYNGCSLKLDTHELMNVDSLQSDAINEFSDFSFWNVTNESFWLKYKKSFDAPKIDSVMLDNIKYITDLLKKSSCKDFAVKLVLRLIFIRFLIDRGVDLDYPGFNESIESSKESLLKILQSKNCLYNLFIYLKDKFNGNLFELYVNGAGQSEEEIMEDSVMGLLYDLMSGQLEIRTNQWSLFPLYDFNIIPIELISNIYERFLGEKRQKEDSAFYTPPYLVDYILNQTIKPYLNDHKSCKVLDPACGSGIFLVETLRSIIEANISEDSYINDDEKLIELIKNNIFGIDKNGEAIDVAIFSMYVTILDYKDPKSLKNFKLPYLKETNFFENDFFDDGIEEVFKGVKFDFIIGNPPWGRIDGGLHIDYCRKNKYEVQNNEISRSFIYRTKDFCCDKTKCCLIVTSKIFYNSQNPAVKFREWLLTNSKIMKFIELSAVRELVFKHAKGPAAVVFYTFSEEKNKNLSNDITHIVLMPNVFFSLFNIIVVEKINYKYIKQIILFDNDWAWKTIVFGTSKDFLLLKKMKSKYKNLKMHIENNNLLYGTGIQTQDGKKDASHLLGKKIIDPKGITSFYVDTSKYTVFNKRSIHRIRNEKLFEPPYVLIKKGFNIKTYKLKAAYSEEEFLYSDAITGIVGKDKNLFLSLMGLINSSLYAYFNLMLGTSAGIEREQGFPTDILKFPALVDSEIANLTESIVDLLSNDHIMQVGFNEDKEEKIRALDEYVLKCFNLENNSSIDYVLNIQIPLLSGGNTYKEVSDEQLKVYSEVITDYFDDILKENNQFIEARVYKKIMSHYSAVEFTIVNDEPMKKVNFVENEKRDNLELFSKFMIGKTNDMFFQIKDIINFEENSFYILKTNDVKNWHEAIAELDLSDILNSILSQKEELR</sequence>
<keyword evidence="3" id="KW-0808">Transferase</keyword>
<gene>
    <name evidence="7" type="ORF">HZF24_10370</name>
</gene>
<dbReference type="GO" id="GO:0003676">
    <property type="term" value="F:nucleic acid binding"/>
    <property type="evidence" value="ECO:0007669"/>
    <property type="project" value="InterPro"/>
</dbReference>
<feature type="domain" description="Type II methyltransferase M.TaqI-like" evidence="6">
    <location>
        <begin position="376"/>
        <end position="526"/>
    </location>
</feature>
<evidence type="ECO:0000256" key="2">
    <source>
        <dbReference type="ARBA" id="ARBA00022603"/>
    </source>
</evidence>
<evidence type="ECO:0000313" key="7">
    <source>
        <dbReference type="EMBL" id="NYB74538.1"/>
    </source>
</evidence>
<dbReference type="RefSeq" id="WP_179238246.1">
    <property type="nucleotide sequence ID" value="NZ_JACBNQ010000010.1"/>
</dbReference>
<evidence type="ECO:0000256" key="1">
    <source>
        <dbReference type="ARBA" id="ARBA00011900"/>
    </source>
</evidence>
<comment type="catalytic activity">
    <reaction evidence="5">
        <text>a 2'-deoxyadenosine in DNA + S-adenosyl-L-methionine = an N(6)-methyl-2'-deoxyadenosine in DNA + S-adenosyl-L-homocysteine + H(+)</text>
        <dbReference type="Rhea" id="RHEA:15197"/>
        <dbReference type="Rhea" id="RHEA-COMP:12418"/>
        <dbReference type="Rhea" id="RHEA-COMP:12419"/>
        <dbReference type="ChEBI" id="CHEBI:15378"/>
        <dbReference type="ChEBI" id="CHEBI:57856"/>
        <dbReference type="ChEBI" id="CHEBI:59789"/>
        <dbReference type="ChEBI" id="CHEBI:90615"/>
        <dbReference type="ChEBI" id="CHEBI:90616"/>
        <dbReference type="EC" id="2.1.1.72"/>
    </reaction>
</comment>
<proteinExistence type="predicted"/>
<keyword evidence="2 7" id="KW-0489">Methyltransferase</keyword>
<dbReference type="InterPro" id="IPR011639">
    <property type="entry name" value="MethylTrfase_TaqI-like_dom"/>
</dbReference>
<dbReference type="InterPro" id="IPR029063">
    <property type="entry name" value="SAM-dependent_MTases_sf"/>
</dbReference>
<dbReference type="GO" id="GO:0032259">
    <property type="term" value="P:methylation"/>
    <property type="evidence" value="ECO:0007669"/>
    <property type="project" value="UniProtKB-KW"/>
</dbReference>
<keyword evidence="8" id="KW-1185">Reference proteome</keyword>
<dbReference type="GO" id="GO:0006304">
    <property type="term" value="P:DNA modification"/>
    <property type="evidence" value="ECO:0007669"/>
    <property type="project" value="InterPro"/>
</dbReference>
<dbReference type="InterPro" id="IPR002052">
    <property type="entry name" value="DNA_methylase_N6_adenine_CS"/>
</dbReference>
<dbReference type="AlphaFoldDB" id="A0A974BJW6"/>
<evidence type="ECO:0000256" key="5">
    <source>
        <dbReference type="ARBA" id="ARBA00047942"/>
    </source>
</evidence>
<keyword evidence="4" id="KW-0949">S-adenosyl-L-methionine</keyword>
<organism evidence="7 8">
    <name type="scientific">Sedimentibacter hydroxybenzoicus DSM 7310</name>
    <dbReference type="NCBI Taxonomy" id="1123245"/>
    <lineage>
        <taxon>Bacteria</taxon>
        <taxon>Bacillati</taxon>
        <taxon>Bacillota</taxon>
        <taxon>Tissierellia</taxon>
        <taxon>Sedimentibacter</taxon>
    </lineage>
</organism>
<dbReference type="SUPFAM" id="SSF53335">
    <property type="entry name" value="S-adenosyl-L-methionine-dependent methyltransferases"/>
    <property type="match status" value="1"/>
</dbReference>
<dbReference type="PANTHER" id="PTHR33841:SF1">
    <property type="entry name" value="DNA METHYLTRANSFERASE A"/>
    <property type="match status" value="1"/>
</dbReference>
<dbReference type="PANTHER" id="PTHR33841">
    <property type="entry name" value="DNA METHYLTRANSFERASE YEEA-RELATED"/>
    <property type="match status" value="1"/>
</dbReference>
<evidence type="ECO:0000259" key="6">
    <source>
        <dbReference type="Pfam" id="PF07669"/>
    </source>
</evidence>